<protein>
    <recommendedName>
        <fullName evidence="3">DUF2617 domain-containing protein</fullName>
    </recommendedName>
</protein>
<reference evidence="1 2" key="1">
    <citation type="submission" date="2019-02" db="EMBL/GenBank/DDBJ databases">
        <title>Deep-cultivation of Planctomycetes and their phenomic and genomic characterization uncovers novel biology.</title>
        <authorList>
            <person name="Wiegand S."/>
            <person name="Jogler M."/>
            <person name="Boedeker C."/>
            <person name="Pinto D."/>
            <person name="Vollmers J."/>
            <person name="Rivas-Marin E."/>
            <person name="Kohn T."/>
            <person name="Peeters S.H."/>
            <person name="Heuer A."/>
            <person name="Rast P."/>
            <person name="Oberbeckmann S."/>
            <person name="Bunk B."/>
            <person name="Jeske O."/>
            <person name="Meyerdierks A."/>
            <person name="Storesund J.E."/>
            <person name="Kallscheuer N."/>
            <person name="Luecker S."/>
            <person name="Lage O.M."/>
            <person name="Pohl T."/>
            <person name="Merkel B.J."/>
            <person name="Hornburger P."/>
            <person name="Mueller R.-W."/>
            <person name="Bruemmer F."/>
            <person name="Labrenz M."/>
            <person name="Spormann A.M."/>
            <person name="Op Den Camp H."/>
            <person name="Overmann J."/>
            <person name="Amann R."/>
            <person name="Jetten M.S.M."/>
            <person name="Mascher T."/>
            <person name="Medema M.H."/>
            <person name="Devos D.P."/>
            <person name="Kaster A.-K."/>
            <person name="Ovreas L."/>
            <person name="Rohde M."/>
            <person name="Galperin M.Y."/>
            <person name="Jogler C."/>
        </authorList>
    </citation>
    <scope>NUCLEOTIDE SEQUENCE [LARGE SCALE GENOMIC DNA]</scope>
    <source>
        <strain evidence="1 2">Pla52n</strain>
    </source>
</reference>
<proteinExistence type="predicted"/>
<dbReference type="Proteomes" id="UP000320176">
    <property type="component" value="Unassembled WGS sequence"/>
</dbReference>
<dbReference type="AlphaFoldDB" id="A0A5C6AU17"/>
<accession>A0A5C6AU17</accession>
<dbReference type="EMBL" id="SJPN01000004">
    <property type="protein sequence ID" value="TWU02512.1"/>
    <property type="molecule type" value="Genomic_DNA"/>
</dbReference>
<evidence type="ECO:0008006" key="3">
    <source>
        <dbReference type="Google" id="ProtNLM"/>
    </source>
</evidence>
<comment type="caution">
    <text evidence="1">The sequence shown here is derived from an EMBL/GenBank/DDBJ whole genome shotgun (WGS) entry which is preliminary data.</text>
</comment>
<sequence length="231" mass="25776">MLSVRPKVAELAFHVFSRPLHPELYSIHQTRRIERSEYHAKIDITNCGHVITWKTTGRSFDAPSSGPKDAKSIQADLKGLSPLSKHAGLFDIEALCDTDSEDIDTGAGSVTLCEVATGVHQPLPKRRCLVKQALKGSRTERKTCRGGVTYRTHFQLEPVEPDLFFMVQQQLGKQPTEGLLHNFDASGRMAMGALSYINIETRRKSMLVQAIHTFPDDYAIVKVESLFSLPE</sequence>
<keyword evidence="2" id="KW-1185">Reference proteome</keyword>
<gene>
    <name evidence="1" type="ORF">Pla52n_35620</name>
</gene>
<evidence type="ECO:0000313" key="2">
    <source>
        <dbReference type="Proteomes" id="UP000320176"/>
    </source>
</evidence>
<name>A0A5C6AU17_9BACT</name>
<organism evidence="1 2">
    <name type="scientific">Stieleria varia</name>
    <dbReference type="NCBI Taxonomy" id="2528005"/>
    <lineage>
        <taxon>Bacteria</taxon>
        <taxon>Pseudomonadati</taxon>
        <taxon>Planctomycetota</taxon>
        <taxon>Planctomycetia</taxon>
        <taxon>Pirellulales</taxon>
        <taxon>Pirellulaceae</taxon>
        <taxon>Stieleria</taxon>
    </lineage>
</organism>
<evidence type="ECO:0000313" key="1">
    <source>
        <dbReference type="EMBL" id="TWU02512.1"/>
    </source>
</evidence>
<dbReference type="RefSeq" id="WP_231742064.1">
    <property type="nucleotide sequence ID" value="NZ_CP151726.1"/>
</dbReference>